<dbReference type="Gene3D" id="2.40.50.90">
    <property type="match status" value="1"/>
</dbReference>
<name>A0A450VNA2_9GAMM</name>
<dbReference type="PROSITE" id="PS50830">
    <property type="entry name" value="TNASE_3"/>
    <property type="match status" value="1"/>
</dbReference>
<proteinExistence type="predicted"/>
<feature type="domain" description="TNase-like" evidence="1">
    <location>
        <begin position="62"/>
        <end position="162"/>
    </location>
</feature>
<sequence>MNWRNFTERHGGRSLQRAEIFLIVLLKIFPVSNYHTGEVNAPVRKYSVSEVEYQGENMIDYHRYRCSASRVVDGDTIDLVVDLGFRISIDVRVRLAGLDAPERYTDAGKKATARLKELAPRITSLSTRKTGKYGRWLGTLYDEEGNDLNAQLIREGHAREVA</sequence>
<protein>
    <submittedName>
        <fullName evidence="2">Nuclease homologue</fullName>
    </submittedName>
</protein>
<organism evidence="2">
    <name type="scientific">Candidatus Kentrum sp. LPFa</name>
    <dbReference type="NCBI Taxonomy" id="2126335"/>
    <lineage>
        <taxon>Bacteria</taxon>
        <taxon>Pseudomonadati</taxon>
        <taxon>Pseudomonadota</taxon>
        <taxon>Gammaproteobacteria</taxon>
        <taxon>Candidatus Kentrum</taxon>
    </lineage>
</organism>
<dbReference type="AlphaFoldDB" id="A0A450VNA2"/>
<evidence type="ECO:0000259" key="1">
    <source>
        <dbReference type="PROSITE" id="PS50830"/>
    </source>
</evidence>
<dbReference type="SMART" id="SM00318">
    <property type="entry name" value="SNc"/>
    <property type="match status" value="1"/>
</dbReference>
<dbReference type="SUPFAM" id="SSF50199">
    <property type="entry name" value="Staphylococcal nuclease"/>
    <property type="match status" value="1"/>
</dbReference>
<dbReference type="Pfam" id="PF00565">
    <property type="entry name" value="SNase"/>
    <property type="match status" value="1"/>
</dbReference>
<gene>
    <name evidence="2" type="ORF">BECKLPF1236A_GA0070988_1000213</name>
</gene>
<dbReference type="EMBL" id="CAADFM010000002">
    <property type="protein sequence ID" value="VFK06263.1"/>
    <property type="molecule type" value="Genomic_DNA"/>
</dbReference>
<reference evidence="2" key="1">
    <citation type="submission" date="2019-02" db="EMBL/GenBank/DDBJ databases">
        <authorList>
            <person name="Gruber-Vodicka R. H."/>
            <person name="Seah K. B. B."/>
        </authorList>
    </citation>
    <scope>NUCLEOTIDE SEQUENCE</scope>
    <source>
        <strain evidence="2">BECK_S312</strain>
    </source>
</reference>
<dbReference type="InterPro" id="IPR016071">
    <property type="entry name" value="Staphylococal_nuclease_OB-fold"/>
</dbReference>
<dbReference type="InterPro" id="IPR035437">
    <property type="entry name" value="SNase_OB-fold_sf"/>
</dbReference>
<evidence type="ECO:0000313" key="2">
    <source>
        <dbReference type="EMBL" id="VFK06263.1"/>
    </source>
</evidence>
<accession>A0A450VNA2</accession>